<evidence type="ECO:0000313" key="2">
    <source>
        <dbReference type="Proteomes" id="UP000001064"/>
    </source>
</evidence>
<dbReference type="RefSeq" id="XP_003289989.1">
    <property type="nucleotide sequence ID" value="XM_003289941.1"/>
</dbReference>
<keyword evidence="2" id="KW-1185">Reference proteome</keyword>
<reference evidence="2" key="1">
    <citation type="journal article" date="2011" name="Genome Biol.">
        <title>Comparative genomics of the social amoebae Dictyostelium discoideum and Dictyostelium purpureum.</title>
        <authorList>
            <consortium name="US DOE Joint Genome Institute (JGI-PGF)"/>
            <person name="Sucgang R."/>
            <person name="Kuo A."/>
            <person name="Tian X."/>
            <person name="Salerno W."/>
            <person name="Parikh A."/>
            <person name="Feasley C.L."/>
            <person name="Dalin E."/>
            <person name="Tu H."/>
            <person name="Huang E."/>
            <person name="Barry K."/>
            <person name="Lindquist E."/>
            <person name="Shapiro H."/>
            <person name="Bruce D."/>
            <person name="Schmutz J."/>
            <person name="Salamov A."/>
            <person name="Fey P."/>
            <person name="Gaudet P."/>
            <person name="Anjard C."/>
            <person name="Babu M.M."/>
            <person name="Basu S."/>
            <person name="Bushmanova Y."/>
            <person name="van der Wel H."/>
            <person name="Katoh-Kurasawa M."/>
            <person name="Dinh C."/>
            <person name="Coutinho P.M."/>
            <person name="Saito T."/>
            <person name="Elias M."/>
            <person name="Schaap P."/>
            <person name="Kay R.R."/>
            <person name="Henrissat B."/>
            <person name="Eichinger L."/>
            <person name="Rivero F."/>
            <person name="Putnam N.H."/>
            <person name="West C.M."/>
            <person name="Loomis W.F."/>
            <person name="Chisholm R.L."/>
            <person name="Shaulsky G."/>
            <person name="Strassmann J.E."/>
            <person name="Queller D.C."/>
            <person name="Kuspa A."/>
            <person name="Grigoriev I.V."/>
        </authorList>
    </citation>
    <scope>NUCLEOTIDE SEQUENCE [LARGE SCALE GENOMIC DNA]</scope>
    <source>
        <strain evidence="2">QSDP1</strain>
    </source>
</reference>
<dbReference type="VEuPathDB" id="AmoebaDB:DICPUDRAFT_154469"/>
<organism evidence="1 2">
    <name type="scientific">Dictyostelium purpureum</name>
    <name type="common">Slime mold</name>
    <dbReference type="NCBI Taxonomy" id="5786"/>
    <lineage>
        <taxon>Eukaryota</taxon>
        <taxon>Amoebozoa</taxon>
        <taxon>Evosea</taxon>
        <taxon>Eumycetozoa</taxon>
        <taxon>Dictyostelia</taxon>
        <taxon>Dictyosteliales</taxon>
        <taxon>Dictyosteliaceae</taxon>
        <taxon>Dictyostelium</taxon>
    </lineage>
</organism>
<evidence type="ECO:0000313" key="1">
    <source>
        <dbReference type="EMBL" id="EGC33466.1"/>
    </source>
</evidence>
<name>F0ZRE7_DICPU</name>
<protein>
    <submittedName>
        <fullName evidence="1">Uncharacterized protein</fullName>
    </submittedName>
</protein>
<dbReference type="InParanoid" id="F0ZRE7"/>
<dbReference type="KEGG" id="dpp:DICPUDRAFT_154469"/>
<sequence length="51" mass="5910">MICVSVPFQLKFHSFSVNHHIQLIKLPTEDDYNASIITILRCSAETFLKIF</sequence>
<proteinExistence type="predicted"/>
<dbReference type="EMBL" id="GL871140">
    <property type="protein sequence ID" value="EGC33466.1"/>
    <property type="molecule type" value="Genomic_DNA"/>
</dbReference>
<gene>
    <name evidence="1" type="ORF">DICPUDRAFT_154469</name>
</gene>
<accession>F0ZRE7</accession>
<dbReference type="Proteomes" id="UP000001064">
    <property type="component" value="Unassembled WGS sequence"/>
</dbReference>
<dbReference type="GeneID" id="10504358"/>
<dbReference type="AlphaFoldDB" id="F0ZRE7"/>